<gene>
    <name evidence="2" type="ORF">SAMN05192568_100578</name>
</gene>
<sequence>MIRHAVRATAHGHGDELAQLFDEIGTPEPSGGDNHDRIVLGLEQVASQRVPAAPSRRARDHLRD</sequence>
<keyword evidence="3" id="KW-1185">Reference proteome</keyword>
<organism evidence="2 3">
    <name type="scientific">Methylobacterium pseudosasicola</name>
    <dbReference type="NCBI Taxonomy" id="582667"/>
    <lineage>
        <taxon>Bacteria</taxon>
        <taxon>Pseudomonadati</taxon>
        <taxon>Pseudomonadota</taxon>
        <taxon>Alphaproteobacteria</taxon>
        <taxon>Hyphomicrobiales</taxon>
        <taxon>Methylobacteriaceae</taxon>
        <taxon>Methylobacterium</taxon>
    </lineage>
</organism>
<feature type="region of interest" description="Disordered" evidence="1">
    <location>
        <begin position="44"/>
        <end position="64"/>
    </location>
</feature>
<evidence type="ECO:0000256" key="1">
    <source>
        <dbReference type="SAM" id="MobiDB-lite"/>
    </source>
</evidence>
<protein>
    <submittedName>
        <fullName evidence="2">Uncharacterized protein</fullName>
    </submittedName>
</protein>
<evidence type="ECO:0000313" key="3">
    <source>
        <dbReference type="Proteomes" id="UP000199048"/>
    </source>
</evidence>
<dbReference type="EMBL" id="FOTK01000005">
    <property type="protein sequence ID" value="SFL46038.1"/>
    <property type="molecule type" value="Genomic_DNA"/>
</dbReference>
<accession>A0A1I4HV61</accession>
<evidence type="ECO:0000313" key="2">
    <source>
        <dbReference type="EMBL" id="SFL46038.1"/>
    </source>
</evidence>
<dbReference type="Proteomes" id="UP000199048">
    <property type="component" value="Unassembled WGS sequence"/>
</dbReference>
<name>A0A1I4HV61_9HYPH</name>
<proteinExistence type="predicted"/>
<dbReference type="AlphaFoldDB" id="A0A1I4HV61"/>
<reference evidence="3" key="1">
    <citation type="submission" date="2016-10" db="EMBL/GenBank/DDBJ databases">
        <authorList>
            <person name="Varghese N."/>
            <person name="Submissions S."/>
        </authorList>
    </citation>
    <scope>NUCLEOTIDE SEQUENCE [LARGE SCALE GENOMIC DNA]</scope>
    <source>
        <strain evidence="3">BL36</strain>
    </source>
</reference>